<evidence type="ECO:0000313" key="3">
    <source>
        <dbReference type="Proteomes" id="UP001620626"/>
    </source>
</evidence>
<dbReference type="AlphaFoldDB" id="A0ABD2HPN8"/>
<accession>A0ABD2HPN8</accession>
<name>A0ABD2HPN8_9BILA</name>
<comment type="caution">
    <text evidence="2">The sequence shown here is derived from an EMBL/GenBank/DDBJ whole genome shotgun (WGS) entry which is preliminary data.</text>
</comment>
<feature type="compositionally biased region" description="Polar residues" evidence="1">
    <location>
        <begin position="527"/>
        <end position="536"/>
    </location>
</feature>
<gene>
    <name evidence="2" type="ORF">niasHT_034327</name>
</gene>
<dbReference type="EMBL" id="JBICBT010001397">
    <property type="protein sequence ID" value="KAL3069097.1"/>
    <property type="molecule type" value="Genomic_DNA"/>
</dbReference>
<feature type="region of interest" description="Disordered" evidence="1">
    <location>
        <begin position="135"/>
        <end position="202"/>
    </location>
</feature>
<protein>
    <submittedName>
        <fullName evidence="2">Uncharacterized protein</fullName>
    </submittedName>
</protein>
<evidence type="ECO:0000256" key="1">
    <source>
        <dbReference type="SAM" id="MobiDB-lite"/>
    </source>
</evidence>
<feature type="compositionally biased region" description="Basic and acidic residues" evidence="1">
    <location>
        <begin position="139"/>
        <end position="149"/>
    </location>
</feature>
<organism evidence="2 3">
    <name type="scientific">Heterodera trifolii</name>
    <dbReference type="NCBI Taxonomy" id="157864"/>
    <lineage>
        <taxon>Eukaryota</taxon>
        <taxon>Metazoa</taxon>
        <taxon>Ecdysozoa</taxon>
        <taxon>Nematoda</taxon>
        <taxon>Chromadorea</taxon>
        <taxon>Rhabditida</taxon>
        <taxon>Tylenchina</taxon>
        <taxon>Tylenchomorpha</taxon>
        <taxon>Tylenchoidea</taxon>
        <taxon>Heteroderidae</taxon>
        <taxon>Heteroderinae</taxon>
        <taxon>Heterodera</taxon>
    </lineage>
</organism>
<reference evidence="2 3" key="1">
    <citation type="submission" date="2024-10" db="EMBL/GenBank/DDBJ databases">
        <authorList>
            <person name="Kim D."/>
        </authorList>
    </citation>
    <scope>NUCLEOTIDE SEQUENCE [LARGE SCALE GENOMIC DNA]</scope>
    <source>
        <strain evidence="2">BH-2024</strain>
    </source>
</reference>
<evidence type="ECO:0000313" key="2">
    <source>
        <dbReference type="EMBL" id="KAL3069097.1"/>
    </source>
</evidence>
<feature type="compositionally biased region" description="Basic and acidic residues" evidence="1">
    <location>
        <begin position="158"/>
        <end position="185"/>
    </location>
</feature>
<proteinExistence type="predicted"/>
<dbReference type="Proteomes" id="UP001620626">
    <property type="component" value="Unassembled WGS sequence"/>
</dbReference>
<keyword evidence="3" id="KW-1185">Reference proteome</keyword>
<sequence>MRTSPSSSIDDNESYLDEQGLRWQRLFAVPDNDLSTLLRICTEVGGGTAQNWSNGNKCIIFGCAFAQQKNADALCPFRLIYVPERRTIYGQIEHKHAHLFAEAINNTMNESDKEAKEESEEEQLRKIRKKKIEYGQKQSEGEKEAKEEVIGDGQGEMGEQREEGREKAIREDQPNGGEKEAKEEVMGDGQQQSGDEAEKQRELRKIAAEKGTITANEQRQLTSNQIVIENAIASSSNAAHLLTDHLDKSWHWLANVREECELKQLCTQKCLKFPVDLEWDKLFFASSSDAIVRLRCNFWQRHRKMCGVGGGPSAVVYTPCNYYAIFVPSSGAVFHKFPHNHQIEKENTQKLGVDCFVAKHSDQQHVDFDRMLNWWLPDGWLVLAHLQNLSDFVGLCLRHTLRQVQPNDHHHLRFWHALQSSSSTQMDKNFGSDYVAHLECIFNNVENSSALQVPQKTTTTASLRCPFRALFSRIRQTVYCSAVGHNHPLLCYEGAAQQYAFRKRNDFAPQPPIKLERREFDEESEISPFNRQQQLAPASVARPCHNKSLGEGHALADARALECAGMSHKRVEVSVSVGAFKRMMKKAEKNMKVRRTQNNLSNESIKVATKNM</sequence>
<feature type="region of interest" description="Disordered" evidence="1">
    <location>
        <begin position="522"/>
        <end position="543"/>
    </location>
</feature>